<dbReference type="GO" id="GO:0046856">
    <property type="term" value="P:phosphatidylinositol dephosphorylation"/>
    <property type="evidence" value="ECO:0007669"/>
    <property type="project" value="InterPro"/>
</dbReference>
<reference evidence="6 7" key="1">
    <citation type="submission" date="2016-08" db="EMBL/GenBank/DDBJ databases">
        <authorList>
            <consortium name="Lentinula edodes genome sequencing consortium"/>
            <person name="Sakamoto Y."/>
            <person name="Nakade K."/>
            <person name="Sato S."/>
            <person name="Yoshida Y."/>
            <person name="Miyazaki K."/>
            <person name="Natsume S."/>
            <person name="Konno N."/>
        </authorList>
    </citation>
    <scope>NUCLEOTIDE SEQUENCE [LARGE SCALE GENOMIC DNA]</scope>
    <source>
        <strain evidence="6 7">NBRC 111202</strain>
    </source>
</reference>
<evidence type="ECO:0000256" key="4">
    <source>
        <dbReference type="SAM" id="Phobius"/>
    </source>
</evidence>
<evidence type="ECO:0000256" key="1">
    <source>
        <dbReference type="ARBA" id="ARBA00004308"/>
    </source>
</evidence>
<dbReference type="AlphaFoldDB" id="A0A1Q3E0W4"/>
<evidence type="ECO:0000256" key="3">
    <source>
        <dbReference type="ARBA" id="ARBA00023136"/>
    </source>
</evidence>
<dbReference type="Proteomes" id="UP000188533">
    <property type="component" value="Unassembled WGS sequence"/>
</dbReference>
<keyword evidence="4" id="KW-0812">Transmembrane</keyword>
<comment type="subcellular location">
    <subcellularLocation>
        <location evidence="1">Endomembrane system</location>
    </subcellularLocation>
</comment>
<dbReference type="PANTHER" id="PTHR45738">
    <property type="entry name" value="POLYPHOSPHOINOSITIDE PHOSPHATASE"/>
    <property type="match status" value="1"/>
</dbReference>
<dbReference type="InterPro" id="IPR043573">
    <property type="entry name" value="Fig4-like"/>
</dbReference>
<evidence type="ECO:0000259" key="5">
    <source>
        <dbReference type="PROSITE" id="PS50275"/>
    </source>
</evidence>
<feature type="domain" description="SAC" evidence="5">
    <location>
        <begin position="144"/>
        <end position="462"/>
    </location>
</feature>
<dbReference type="GO" id="GO:0012505">
    <property type="term" value="C:endomembrane system"/>
    <property type="evidence" value="ECO:0007669"/>
    <property type="project" value="UniProtKB-SubCell"/>
</dbReference>
<dbReference type="GO" id="GO:0043813">
    <property type="term" value="F:phosphatidylinositol-3,5-bisphosphate 5-phosphatase activity"/>
    <property type="evidence" value="ECO:0007669"/>
    <property type="project" value="InterPro"/>
</dbReference>
<dbReference type="InterPro" id="IPR002013">
    <property type="entry name" value="SAC_dom"/>
</dbReference>
<dbReference type="EMBL" id="BDGU01000042">
    <property type="protein sequence ID" value="GAW00840.1"/>
    <property type="molecule type" value="Genomic_DNA"/>
</dbReference>
<reference evidence="6 7" key="2">
    <citation type="submission" date="2017-02" db="EMBL/GenBank/DDBJ databases">
        <title>A genome survey and senescence transcriptome analysis in Lentinula edodes.</title>
        <authorList>
            <person name="Sakamoto Y."/>
            <person name="Nakade K."/>
            <person name="Sato S."/>
            <person name="Yoshida Y."/>
            <person name="Miyazaki K."/>
            <person name="Natsume S."/>
            <person name="Konno N."/>
        </authorList>
    </citation>
    <scope>NUCLEOTIDE SEQUENCE [LARGE SCALE GENOMIC DNA]</scope>
    <source>
        <strain evidence="6 7">NBRC 111202</strain>
    </source>
</reference>
<feature type="transmembrane region" description="Helical" evidence="4">
    <location>
        <begin position="81"/>
        <end position="99"/>
    </location>
</feature>
<evidence type="ECO:0000256" key="2">
    <source>
        <dbReference type="ARBA" id="ARBA00022801"/>
    </source>
</evidence>
<comment type="caution">
    <text evidence="6">The sequence shown here is derived from an EMBL/GenBank/DDBJ whole genome shotgun (WGS) entry which is preliminary data.</text>
</comment>
<accession>A0A1Q3E0W4</accession>
<organism evidence="6 7">
    <name type="scientific">Lentinula edodes</name>
    <name type="common">Shiitake mushroom</name>
    <name type="synonym">Lentinus edodes</name>
    <dbReference type="NCBI Taxonomy" id="5353"/>
    <lineage>
        <taxon>Eukaryota</taxon>
        <taxon>Fungi</taxon>
        <taxon>Dikarya</taxon>
        <taxon>Basidiomycota</taxon>
        <taxon>Agaricomycotina</taxon>
        <taxon>Agaricomycetes</taxon>
        <taxon>Agaricomycetidae</taxon>
        <taxon>Agaricales</taxon>
        <taxon>Marasmiineae</taxon>
        <taxon>Omphalotaceae</taxon>
        <taxon>Lentinula</taxon>
    </lineage>
</organism>
<sequence>MAQRSSSLNKFILYENKLRFYIIASNSSDSRHRIIKIDRSVQDELVIVEDDAEYTGKEMSAMLKMLDDGNKNMGGLGKAKVIFGVAGFIRFTAGWYMILLTKRSIVALLGGHYLYHCENTEMIPVCFNHKVDKPAEEQRMMNIFKQVDMSKNFYFSYTYDLTSTLQHNLAGSTRNVHGNWSFNDRFAWNFHMITAPFRDIEDSRTHWLLPLVHGHVDQAKLTVLGRVIFITLIARRSRHFAGARYLKRGVNVESKQSRLRRPNPNYTSYVQYRGSIPFYWTQESNVMRPPIEISVADPFYTAAARHFDGLLKRYGSPITVLNLIKEQEPVPRESKLRDEYTQCVNYLNQFLPKDKQMNYVPWDMSKAYKSKNQDVISILEDLAETSIQQTGFFHSGPEPFYHYLQQEGEPPMFVFGKRALGHQLYALGVVENPNLAFDSDAVNMLTEMYHDHGDTIALQYTGSALVNRVETYRRMPHWNSHSRDIIENIRRFYTNSLLDADKQAAINIFLGITNDRPIALPPVRGGYRQWFNEEHLKPPYVIEDCDQKLRDFVRYRGDFWIEYYRPLLFTSLMKHFAYSMNSTLKLPGKTAKDMNYSPFETHGARSHHTGVVQGVKRWMSSNHPSAAKKANRKPTLQPEAHWKAMEPELDRHSTEAVAKQLLDPIVSEEEEAEYQGYIDQCQELLDARFDSGERKDLELYTAAVRTTSGDNDFDWVDEEPREFITYVEHGSIQYLEGSGGRREALPVTYNYERWLSGAVIA</sequence>
<keyword evidence="7" id="KW-1185">Reference proteome</keyword>
<proteinExistence type="predicted"/>
<keyword evidence="4" id="KW-1133">Transmembrane helix</keyword>
<evidence type="ECO:0000313" key="6">
    <source>
        <dbReference type="EMBL" id="GAW00840.1"/>
    </source>
</evidence>
<dbReference type="PANTHER" id="PTHR45738:SF5">
    <property type="entry name" value="POLYPHOSPHOINOSITIDE PHOSPHATASE"/>
    <property type="match status" value="1"/>
</dbReference>
<evidence type="ECO:0000313" key="7">
    <source>
        <dbReference type="Proteomes" id="UP000188533"/>
    </source>
</evidence>
<keyword evidence="2" id="KW-0378">Hydrolase</keyword>
<protein>
    <submittedName>
        <fullName evidence="6">Polyphosphoinositide phosphatase</fullName>
    </submittedName>
</protein>
<gene>
    <name evidence="6" type="ORF">LENED_002394</name>
</gene>
<dbReference type="Pfam" id="PF02383">
    <property type="entry name" value="Syja_N"/>
    <property type="match status" value="1"/>
</dbReference>
<dbReference type="STRING" id="5353.A0A1Q3E0W4"/>
<keyword evidence="3 4" id="KW-0472">Membrane</keyword>
<dbReference type="PROSITE" id="PS50275">
    <property type="entry name" value="SAC"/>
    <property type="match status" value="1"/>
</dbReference>
<name>A0A1Q3E0W4_LENED</name>